<dbReference type="Proteomes" id="UP001362999">
    <property type="component" value="Unassembled WGS sequence"/>
</dbReference>
<name>A0AAV9ZIX0_9AGAR</name>
<keyword evidence="3" id="KW-1185">Reference proteome</keyword>
<dbReference type="AlphaFoldDB" id="A0AAV9ZIX0"/>
<dbReference type="EMBL" id="JAWWNJ010000147">
    <property type="protein sequence ID" value="KAK6983839.1"/>
    <property type="molecule type" value="Genomic_DNA"/>
</dbReference>
<evidence type="ECO:0000313" key="3">
    <source>
        <dbReference type="Proteomes" id="UP001362999"/>
    </source>
</evidence>
<proteinExistence type="predicted"/>
<feature type="region of interest" description="Disordered" evidence="1">
    <location>
        <begin position="104"/>
        <end position="125"/>
    </location>
</feature>
<sequence>MTERTGRRGDLRGRRRGAGYRGKSRQDSEAAVTATWVEGGIGAQDIIEGAESDVESEMGRSGERRVLEECFDSFRVHVGLSRVDVGKRGGGFLFALRCSGLGNEQQRMPRAKVTSGEGAVDSAEV</sequence>
<feature type="compositionally biased region" description="Basic and acidic residues" evidence="1">
    <location>
        <begin position="1"/>
        <end position="12"/>
    </location>
</feature>
<reference evidence="2 3" key="1">
    <citation type="journal article" date="2024" name="J Genomics">
        <title>Draft genome sequencing and assembly of Favolaschia claudopus CIRM-BRFM 2984 isolated from oak limbs.</title>
        <authorList>
            <person name="Navarro D."/>
            <person name="Drula E."/>
            <person name="Chaduli D."/>
            <person name="Cazenave R."/>
            <person name="Ahrendt S."/>
            <person name="Wang J."/>
            <person name="Lipzen A."/>
            <person name="Daum C."/>
            <person name="Barry K."/>
            <person name="Grigoriev I.V."/>
            <person name="Favel A."/>
            <person name="Rosso M.N."/>
            <person name="Martin F."/>
        </authorList>
    </citation>
    <scope>NUCLEOTIDE SEQUENCE [LARGE SCALE GENOMIC DNA]</scope>
    <source>
        <strain evidence="2 3">CIRM-BRFM 2984</strain>
    </source>
</reference>
<protein>
    <submittedName>
        <fullName evidence="2">Uncharacterized protein</fullName>
    </submittedName>
</protein>
<organism evidence="2 3">
    <name type="scientific">Favolaschia claudopus</name>
    <dbReference type="NCBI Taxonomy" id="2862362"/>
    <lineage>
        <taxon>Eukaryota</taxon>
        <taxon>Fungi</taxon>
        <taxon>Dikarya</taxon>
        <taxon>Basidiomycota</taxon>
        <taxon>Agaricomycotina</taxon>
        <taxon>Agaricomycetes</taxon>
        <taxon>Agaricomycetidae</taxon>
        <taxon>Agaricales</taxon>
        <taxon>Marasmiineae</taxon>
        <taxon>Mycenaceae</taxon>
        <taxon>Favolaschia</taxon>
    </lineage>
</organism>
<comment type="caution">
    <text evidence="2">The sequence shown here is derived from an EMBL/GenBank/DDBJ whole genome shotgun (WGS) entry which is preliminary data.</text>
</comment>
<feature type="region of interest" description="Disordered" evidence="1">
    <location>
        <begin position="1"/>
        <end position="31"/>
    </location>
</feature>
<accession>A0AAV9ZIX0</accession>
<evidence type="ECO:0000313" key="2">
    <source>
        <dbReference type="EMBL" id="KAK6983839.1"/>
    </source>
</evidence>
<gene>
    <name evidence="2" type="ORF">R3P38DRAFT_3376019</name>
</gene>
<evidence type="ECO:0000256" key="1">
    <source>
        <dbReference type="SAM" id="MobiDB-lite"/>
    </source>
</evidence>